<keyword evidence="1" id="KW-0472">Membrane</keyword>
<sequence>MLSHSCCAMAMPILFLFYTVFFYSIYLFEFFWGFSFFFYIG</sequence>
<reference evidence="2" key="1">
    <citation type="submission" date="2014-11" db="EMBL/GenBank/DDBJ databases">
        <authorList>
            <person name="Amaro Gonzalez C."/>
        </authorList>
    </citation>
    <scope>NUCLEOTIDE SEQUENCE</scope>
</reference>
<name>A0A0E9V2Y2_ANGAN</name>
<keyword evidence="1" id="KW-1133">Transmembrane helix</keyword>
<reference evidence="2" key="2">
    <citation type="journal article" date="2015" name="Fish Shellfish Immunol.">
        <title>Early steps in the European eel (Anguilla anguilla)-Vibrio vulnificus interaction in the gills: Role of the RtxA13 toxin.</title>
        <authorList>
            <person name="Callol A."/>
            <person name="Pajuelo D."/>
            <person name="Ebbesson L."/>
            <person name="Teles M."/>
            <person name="MacKenzie S."/>
            <person name="Amaro C."/>
        </authorList>
    </citation>
    <scope>NUCLEOTIDE SEQUENCE</scope>
</reference>
<organism evidence="2">
    <name type="scientific">Anguilla anguilla</name>
    <name type="common">European freshwater eel</name>
    <name type="synonym">Muraena anguilla</name>
    <dbReference type="NCBI Taxonomy" id="7936"/>
    <lineage>
        <taxon>Eukaryota</taxon>
        <taxon>Metazoa</taxon>
        <taxon>Chordata</taxon>
        <taxon>Craniata</taxon>
        <taxon>Vertebrata</taxon>
        <taxon>Euteleostomi</taxon>
        <taxon>Actinopterygii</taxon>
        <taxon>Neopterygii</taxon>
        <taxon>Teleostei</taxon>
        <taxon>Anguilliformes</taxon>
        <taxon>Anguillidae</taxon>
        <taxon>Anguilla</taxon>
    </lineage>
</organism>
<keyword evidence="1" id="KW-0812">Transmembrane</keyword>
<feature type="transmembrane region" description="Helical" evidence="1">
    <location>
        <begin position="12"/>
        <end position="40"/>
    </location>
</feature>
<dbReference type="AlphaFoldDB" id="A0A0E9V2Y2"/>
<evidence type="ECO:0000313" key="2">
    <source>
        <dbReference type="EMBL" id="JAH72336.1"/>
    </source>
</evidence>
<dbReference type="EMBL" id="GBXM01036241">
    <property type="protein sequence ID" value="JAH72336.1"/>
    <property type="molecule type" value="Transcribed_RNA"/>
</dbReference>
<accession>A0A0E9V2Y2</accession>
<evidence type="ECO:0000256" key="1">
    <source>
        <dbReference type="SAM" id="Phobius"/>
    </source>
</evidence>
<proteinExistence type="predicted"/>
<protein>
    <submittedName>
        <fullName evidence="2">Uncharacterized protein</fullName>
    </submittedName>
</protein>